<dbReference type="GO" id="GO:0006633">
    <property type="term" value="P:fatty acid biosynthetic process"/>
    <property type="evidence" value="ECO:0007669"/>
    <property type="project" value="UniProtKB-UniRule"/>
</dbReference>
<evidence type="ECO:0000256" key="1">
    <source>
        <dbReference type="ARBA" id="ARBA00005194"/>
    </source>
</evidence>
<evidence type="ECO:0000313" key="17">
    <source>
        <dbReference type="Proteomes" id="UP000253606"/>
    </source>
</evidence>
<dbReference type="InterPro" id="IPR004655">
    <property type="entry name" value="FabH"/>
</dbReference>
<dbReference type="CDD" id="cd00830">
    <property type="entry name" value="KAS_III"/>
    <property type="match status" value="1"/>
</dbReference>
<evidence type="ECO:0000259" key="14">
    <source>
        <dbReference type="Pfam" id="PF08541"/>
    </source>
</evidence>
<keyword evidence="5 13" id="KW-0444">Lipid biosynthesis</keyword>
<dbReference type="InterPro" id="IPR013747">
    <property type="entry name" value="ACP_syn_III_C"/>
</dbReference>
<keyword evidence="6 13" id="KW-0808">Transferase</keyword>
<feature type="region of interest" description="ACP-binding" evidence="13">
    <location>
        <begin position="296"/>
        <end position="300"/>
    </location>
</feature>
<keyword evidence="11 13" id="KW-0012">Acyltransferase</keyword>
<dbReference type="NCBIfam" id="NF006829">
    <property type="entry name" value="PRK09352.1"/>
    <property type="match status" value="1"/>
</dbReference>
<dbReference type="NCBIfam" id="TIGR00747">
    <property type="entry name" value="fabH"/>
    <property type="match status" value="1"/>
</dbReference>
<keyword evidence="17" id="KW-1185">Reference proteome</keyword>
<dbReference type="GO" id="GO:0033818">
    <property type="term" value="F:beta-ketoacyl-acyl-carrier-protein synthase III activity"/>
    <property type="evidence" value="ECO:0007669"/>
    <property type="project" value="UniProtKB-UniRule"/>
</dbReference>
<keyword evidence="8 13" id="KW-0443">Lipid metabolism</keyword>
<comment type="similarity">
    <text evidence="2 13">Belongs to the thiolase-like superfamily. FabH family.</text>
</comment>
<comment type="catalytic activity">
    <reaction evidence="12">
        <text>malonyl-[ACP] + acetyl-CoA + H(+) = 3-oxobutanoyl-[ACP] + CO2 + CoA</text>
        <dbReference type="Rhea" id="RHEA:12080"/>
        <dbReference type="Rhea" id="RHEA-COMP:9623"/>
        <dbReference type="Rhea" id="RHEA-COMP:9625"/>
        <dbReference type="ChEBI" id="CHEBI:15378"/>
        <dbReference type="ChEBI" id="CHEBI:16526"/>
        <dbReference type="ChEBI" id="CHEBI:57287"/>
        <dbReference type="ChEBI" id="CHEBI:57288"/>
        <dbReference type="ChEBI" id="CHEBI:78449"/>
        <dbReference type="ChEBI" id="CHEBI:78450"/>
        <dbReference type="EC" id="2.3.1.180"/>
    </reaction>
    <physiologicalReaction direction="left-to-right" evidence="12">
        <dbReference type="Rhea" id="RHEA:12081"/>
    </physiologicalReaction>
</comment>
<feature type="active site" evidence="13">
    <location>
        <position position="325"/>
    </location>
</feature>
<dbReference type="InterPro" id="IPR013751">
    <property type="entry name" value="ACP_syn_III_N"/>
</dbReference>
<comment type="domain">
    <text evidence="13">The last Arg residue of the ACP-binding site is essential for the weak association between ACP/AcpP and FabH.</text>
</comment>
<feature type="active site" evidence="13">
    <location>
        <position position="295"/>
    </location>
</feature>
<keyword evidence="10 13" id="KW-0511">Multifunctional enzyme</keyword>
<dbReference type="UniPathway" id="UPA00094"/>
<evidence type="ECO:0000259" key="15">
    <source>
        <dbReference type="Pfam" id="PF08545"/>
    </source>
</evidence>
<evidence type="ECO:0000256" key="3">
    <source>
        <dbReference type="ARBA" id="ARBA00012333"/>
    </source>
</evidence>
<evidence type="ECO:0000256" key="9">
    <source>
        <dbReference type="ARBA" id="ARBA00023160"/>
    </source>
</evidence>
<comment type="subunit">
    <text evidence="13">Homodimer.</text>
</comment>
<dbReference type="AlphaFoldDB" id="A0A2Z5G356"/>
<dbReference type="Pfam" id="PF08541">
    <property type="entry name" value="ACP_syn_III_C"/>
    <property type="match status" value="1"/>
</dbReference>
<dbReference type="PANTHER" id="PTHR34069:SF2">
    <property type="entry name" value="BETA-KETOACYL-[ACYL-CARRIER-PROTEIN] SYNTHASE III"/>
    <property type="match status" value="1"/>
</dbReference>
<dbReference type="GO" id="GO:0004315">
    <property type="term" value="F:3-oxoacyl-[acyl-carrier-protein] synthase activity"/>
    <property type="evidence" value="ECO:0007669"/>
    <property type="project" value="InterPro"/>
</dbReference>
<organism evidence="16 17">
    <name type="scientific">Acidisarcina polymorpha</name>
    <dbReference type="NCBI Taxonomy" id="2211140"/>
    <lineage>
        <taxon>Bacteria</taxon>
        <taxon>Pseudomonadati</taxon>
        <taxon>Acidobacteriota</taxon>
        <taxon>Terriglobia</taxon>
        <taxon>Terriglobales</taxon>
        <taxon>Acidobacteriaceae</taxon>
        <taxon>Acidisarcina</taxon>
    </lineage>
</organism>
<comment type="function">
    <text evidence="13">Catalyzes the condensation reaction of fatty acid synthesis by the addition to an acyl acceptor of two carbons from malonyl-ACP. Catalyzes the first condensation reaction which initiates fatty acid synthesis and may therefore play a role in governing the total rate of fatty acid production. Possesses both acetoacetyl-ACP synthase and acetyl transacylase activities. Its substrate specificity determines the biosynthesis of branched-chain and/or straight-chain of fatty acids.</text>
</comment>
<reference evidence="16 17" key="1">
    <citation type="journal article" date="2018" name="Front. Microbiol.">
        <title>Hydrolytic Capabilities as a Key to Environmental Success: Chitinolytic and Cellulolytic Acidobacteria From Acidic Sub-arctic Soils and Boreal Peatlands.</title>
        <authorList>
            <person name="Belova S.E."/>
            <person name="Ravin N.V."/>
            <person name="Pankratov T.A."/>
            <person name="Rakitin A.L."/>
            <person name="Ivanova A.A."/>
            <person name="Beletsky A.V."/>
            <person name="Mardanov A.V."/>
            <person name="Sinninghe Damste J.S."/>
            <person name="Dedysh S.N."/>
        </authorList>
    </citation>
    <scope>NUCLEOTIDE SEQUENCE [LARGE SCALE GENOMIC DNA]</scope>
    <source>
        <strain evidence="16 17">SBC82</strain>
    </source>
</reference>
<evidence type="ECO:0000256" key="4">
    <source>
        <dbReference type="ARBA" id="ARBA00022490"/>
    </source>
</evidence>
<evidence type="ECO:0000256" key="2">
    <source>
        <dbReference type="ARBA" id="ARBA00008642"/>
    </source>
</evidence>
<evidence type="ECO:0000256" key="12">
    <source>
        <dbReference type="ARBA" id="ARBA00051096"/>
    </source>
</evidence>
<evidence type="ECO:0000256" key="5">
    <source>
        <dbReference type="ARBA" id="ARBA00022516"/>
    </source>
</evidence>
<evidence type="ECO:0000256" key="8">
    <source>
        <dbReference type="ARBA" id="ARBA00023098"/>
    </source>
</evidence>
<evidence type="ECO:0000256" key="6">
    <source>
        <dbReference type="ARBA" id="ARBA00022679"/>
    </source>
</evidence>
<keyword evidence="7 13" id="KW-0276">Fatty acid metabolism</keyword>
<proteinExistence type="inferred from homology"/>
<protein>
    <recommendedName>
        <fullName evidence="3 13">Beta-ketoacyl-[acyl-carrier-protein] synthase III</fullName>
        <shortName evidence="13">Beta-ketoacyl-ACP synthase III</shortName>
        <shortName evidence="13">KAS III</shortName>
        <ecNumber evidence="3 13">2.3.1.180</ecNumber>
    </recommendedName>
    <alternativeName>
        <fullName evidence="13">3-oxoacyl-[acyl-carrier-protein] synthase 3</fullName>
    </alternativeName>
    <alternativeName>
        <fullName evidence="13">3-oxoacyl-[acyl-carrier-protein] synthase III</fullName>
    </alternativeName>
</protein>
<evidence type="ECO:0000256" key="10">
    <source>
        <dbReference type="ARBA" id="ARBA00023268"/>
    </source>
</evidence>
<dbReference type="HAMAP" id="MF_01815">
    <property type="entry name" value="FabH"/>
    <property type="match status" value="1"/>
</dbReference>
<dbReference type="EC" id="2.3.1.180" evidence="3 13"/>
<evidence type="ECO:0000256" key="7">
    <source>
        <dbReference type="ARBA" id="ARBA00022832"/>
    </source>
</evidence>
<dbReference type="GO" id="GO:0044550">
    <property type="term" value="P:secondary metabolite biosynthetic process"/>
    <property type="evidence" value="ECO:0007669"/>
    <property type="project" value="TreeGrafter"/>
</dbReference>
<dbReference type="Pfam" id="PF08545">
    <property type="entry name" value="ACP_syn_III"/>
    <property type="match status" value="1"/>
</dbReference>
<sequence>MAGRVTAFSGFAHGHPYLLSETMEGMFSASGESQLSQTGRVSRRAKISALGTYVPPKVLTNFDLEKIIDTSDQWIVDRVGIRERHIAEKDVVTSDLAVEAATRCLSSRGIAASEVELIIVATVTPDMLFPATACLVQDKLGAHGAWGFDLSAACSGFVYALQVGAKFVESGAHSKVLVIGADKMSSILDYSDRTTCILFGDGAGAVLIEPAEEGETGMIDYLHEIDGSGGHSLYMPGGGSLNPPSLETIAQRMHYVHQDGQAVYKYAVRKMMETCESLLKRNNIQISDLKRFIPHQANKRIIQACAERLGLSDDQVVINIDRYGNTTAATIPLAMDTARNSDRLNKGDLILIASVGAGFTVGASLLRWEF</sequence>
<name>A0A2Z5G356_9BACT</name>
<gene>
    <name evidence="13" type="primary">fabH</name>
    <name evidence="16" type="ORF">ACPOL_3786</name>
</gene>
<keyword evidence="9 13" id="KW-0275">Fatty acid biosynthesis</keyword>
<evidence type="ECO:0000256" key="13">
    <source>
        <dbReference type="HAMAP-Rule" id="MF_01815"/>
    </source>
</evidence>
<accession>A0A2Z5G356</accession>
<dbReference type="EMBL" id="CP030840">
    <property type="protein sequence ID" value="AXC13065.1"/>
    <property type="molecule type" value="Genomic_DNA"/>
</dbReference>
<dbReference type="GO" id="GO:0005737">
    <property type="term" value="C:cytoplasm"/>
    <property type="evidence" value="ECO:0007669"/>
    <property type="project" value="UniProtKB-SubCell"/>
</dbReference>
<comment type="pathway">
    <text evidence="1 13">Lipid metabolism; fatty acid biosynthesis.</text>
</comment>
<dbReference type="KEGG" id="abas:ACPOL_3786"/>
<dbReference type="Gene3D" id="3.40.47.10">
    <property type="match status" value="1"/>
</dbReference>
<feature type="domain" description="Beta-ketoacyl-[acyl-carrier-protein] synthase III C-terminal" evidence="14">
    <location>
        <begin position="279"/>
        <end position="368"/>
    </location>
</feature>
<dbReference type="PANTHER" id="PTHR34069">
    <property type="entry name" value="3-OXOACYL-[ACYL-CARRIER-PROTEIN] SYNTHASE 3"/>
    <property type="match status" value="1"/>
</dbReference>
<dbReference type="Proteomes" id="UP000253606">
    <property type="component" value="Chromosome"/>
</dbReference>
<dbReference type="SUPFAM" id="SSF53901">
    <property type="entry name" value="Thiolase-like"/>
    <property type="match status" value="1"/>
</dbReference>
<feature type="active site" evidence="13">
    <location>
        <position position="154"/>
    </location>
</feature>
<keyword evidence="4 13" id="KW-0963">Cytoplasm</keyword>
<evidence type="ECO:0000313" key="16">
    <source>
        <dbReference type="EMBL" id="AXC13065.1"/>
    </source>
</evidence>
<evidence type="ECO:0000256" key="11">
    <source>
        <dbReference type="ARBA" id="ARBA00023315"/>
    </source>
</evidence>
<comment type="subcellular location">
    <subcellularLocation>
        <location evidence="13">Cytoplasm</location>
    </subcellularLocation>
</comment>
<dbReference type="InterPro" id="IPR016039">
    <property type="entry name" value="Thiolase-like"/>
</dbReference>
<feature type="domain" description="Beta-ketoacyl-[acyl-carrier-protein] synthase III N-terminal" evidence="15">
    <location>
        <begin position="148"/>
        <end position="221"/>
    </location>
</feature>
<dbReference type="FunFam" id="3.40.47.10:FF:000004">
    <property type="entry name" value="3-oxoacyl-[acyl-carrier-protein] synthase 3"/>
    <property type="match status" value="1"/>
</dbReference>